<evidence type="ECO:0000256" key="4">
    <source>
        <dbReference type="ARBA" id="ARBA00007317"/>
    </source>
</evidence>
<feature type="compositionally biased region" description="Polar residues" evidence="13">
    <location>
        <begin position="117"/>
        <end position="128"/>
    </location>
</feature>
<dbReference type="PANTHER" id="PTHR43416">
    <property type="entry name" value="DIHYDROLIPOYLLYSINE-RESIDUE SUCCINYLTRANSFERASE COMPONENT OF 2-OXOGLUTARATE DEHYDROGENASE COMPLEX, MITOCHONDRIAL-RELATED"/>
    <property type="match status" value="1"/>
</dbReference>
<dbReference type="Pfam" id="PF02817">
    <property type="entry name" value="E3_binding"/>
    <property type="match status" value="1"/>
</dbReference>
<dbReference type="GO" id="GO:0006099">
    <property type="term" value="P:tricarboxylic acid cycle"/>
    <property type="evidence" value="ECO:0007669"/>
    <property type="project" value="UniProtKB-UniRule"/>
</dbReference>
<evidence type="ECO:0000256" key="11">
    <source>
        <dbReference type="ARBA" id="ARBA00052761"/>
    </source>
</evidence>
<dbReference type="InterPro" id="IPR036625">
    <property type="entry name" value="E3-bd_dom_sf"/>
</dbReference>
<dbReference type="PROSITE" id="PS00189">
    <property type="entry name" value="LIPOYL"/>
    <property type="match status" value="2"/>
</dbReference>
<keyword evidence="10 12" id="KW-0012">Acyltransferase</keyword>
<feature type="region of interest" description="Disordered" evidence="13">
    <location>
        <begin position="50"/>
        <end position="149"/>
    </location>
</feature>
<evidence type="ECO:0000256" key="7">
    <source>
        <dbReference type="ARBA" id="ARBA00022532"/>
    </source>
</evidence>
<name>A0A5C0ZXX0_9GAMM</name>
<comment type="pathway">
    <text evidence="3 12">Amino-acid degradation; L-lysine degradation via saccharopine pathway; glutaryl-CoA from L-lysine: step 6/6.</text>
</comment>
<sequence>MATDIKAPSFPESVAEGTVATWHKKPGDKVSRDELIVEIETDKVVLEVVAPSDGTVEEIRVEEGETCESEQVLGTLGAADSQSEGEESKPSDSESSESQQASAEDKQQASSDESASKENAGSQSSNAGRSVEVKAPSFPESVQEGTVASWTKKVGEAVKRDEVLAEIETDKVVLEVVAPADGALSEIRAEEGSQVESEQVLALFSEGGSDAAGASAEARGDDSQAEAGDANESAGQGDEKVGDKVLAPAARKLVAEHDLDVNRIEGTGKGGRILKEDVQKAIDAGSAKKGSGGSKSSGQPSSGKQQESAPSGGVSQQAAAPATAAIEGDRPEQRVPMSRLRQTIAKRLVQAQQTAAMLTTYNEVDMSAVMALRSQYKDSFQKRHDVKLGFMGFFVKAATEALKRFPDVNASIDGTDIVYHGYQDIGVAVSTPRGLVVPVLRDTDSMKLADVEKQIGDFGKRGREGKLGIEDMQGGTFTITNGGIFGSLMSTPILNPPQTAILGMHKIQERPMAVNGQVEIRPMMYLAISYDHRMIDGKDAVQFLVTIKELLEDPSRFLLDV</sequence>
<keyword evidence="17" id="KW-1185">Reference proteome</keyword>
<feature type="region of interest" description="Disordered" evidence="13">
    <location>
        <begin position="205"/>
        <end position="244"/>
    </location>
</feature>
<dbReference type="InterPro" id="IPR001078">
    <property type="entry name" value="2-oxoacid_DH_actylTfrase"/>
</dbReference>
<dbReference type="InterPro" id="IPR004167">
    <property type="entry name" value="PSBD"/>
</dbReference>
<dbReference type="InterPro" id="IPR006255">
    <property type="entry name" value="SucB"/>
</dbReference>
<evidence type="ECO:0000256" key="6">
    <source>
        <dbReference type="ARBA" id="ARBA00019511"/>
    </source>
</evidence>
<dbReference type="PROSITE" id="PS51826">
    <property type="entry name" value="PSBD"/>
    <property type="match status" value="1"/>
</dbReference>
<dbReference type="EMBL" id="CP043420">
    <property type="protein sequence ID" value="QEL10714.1"/>
    <property type="molecule type" value="Genomic_DNA"/>
</dbReference>
<dbReference type="UniPathway" id="UPA00868">
    <property type="reaction ID" value="UER00840"/>
</dbReference>
<evidence type="ECO:0000256" key="1">
    <source>
        <dbReference type="ARBA" id="ARBA00001938"/>
    </source>
</evidence>
<comment type="cofactor">
    <cofactor evidence="1">
        <name>(R)-lipoate</name>
        <dbReference type="ChEBI" id="CHEBI:83088"/>
    </cofactor>
</comment>
<dbReference type="PROSITE" id="PS50968">
    <property type="entry name" value="BIOTINYL_LIPOYL"/>
    <property type="match status" value="2"/>
</dbReference>
<dbReference type="Gene3D" id="4.10.320.10">
    <property type="entry name" value="E3-binding domain"/>
    <property type="match status" value="1"/>
</dbReference>
<dbReference type="AlphaFoldDB" id="A0A5C0ZXX0"/>
<dbReference type="FunFam" id="3.30.559.10:FF:000007">
    <property type="entry name" value="Dihydrolipoamide acetyltransferase component of pyruvate dehydrogenase complex"/>
    <property type="match status" value="1"/>
</dbReference>
<dbReference type="SUPFAM" id="SSF51230">
    <property type="entry name" value="Single hybrid motif"/>
    <property type="match status" value="2"/>
</dbReference>
<dbReference type="NCBIfam" id="NF004309">
    <property type="entry name" value="PRK05704.1"/>
    <property type="match status" value="1"/>
</dbReference>
<feature type="domain" description="Lipoyl-binding" evidence="14">
    <location>
        <begin position="130"/>
        <end position="205"/>
    </location>
</feature>
<evidence type="ECO:0000256" key="12">
    <source>
        <dbReference type="RuleBase" id="RU361138"/>
    </source>
</evidence>
<feature type="region of interest" description="Disordered" evidence="13">
    <location>
        <begin position="283"/>
        <end position="335"/>
    </location>
</feature>
<protein>
    <recommendedName>
        <fullName evidence="6 12">Dihydrolipoyllysine-residue succinyltransferase component of 2-oxoglutarate dehydrogenase complex</fullName>
        <ecNumber evidence="5 12">2.3.1.61</ecNumber>
    </recommendedName>
    <alternativeName>
        <fullName evidence="12">2-oxoglutarate dehydrogenase complex component E2</fullName>
    </alternativeName>
</protein>
<dbReference type="GO" id="GO:0005829">
    <property type="term" value="C:cytosol"/>
    <property type="evidence" value="ECO:0007669"/>
    <property type="project" value="TreeGrafter"/>
</dbReference>
<dbReference type="InterPro" id="IPR011053">
    <property type="entry name" value="Single_hybrid_motif"/>
</dbReference>
<dbReference type="InterPro" id="IPR000089">
    <property type="entry name" value="Biotin_lipoyl"/>
</dbReference>
<keyword evidence="8 12" id="KW-0808">Transferase</keyword>
<organism evidence="16 17">
    <name type="scientific">Kushneria phosphatilytica</name>
    <dbReference type="NCBI Taxonomy" id="657387"/>
    <lineage>
        <taxon>Bacteria</taxon>
        <taxon>Pseudomonadati</taxon>
        <taxon>Pseudomonadota</taxon>
        <taxon>Gammaproteobacteria</taxon>
        <taxon>Oceanospirillales</taxon>
        <taxon>Halomonadaceae</taxon>
        <taxon>Kushneria</taxon>
    </lineage>
</organism>
<evidence type="ECO:0000256" key="5">
    <source>
        <dbReference type="ARBA" id="ARBA00012945"/>
    </source>
</evidence>
<evidence type="ECO:0000313" key="16">
    <source>
        <dbReference type="EMBL" id="QEL10714.1"/>
    </source>
</evidence>
<evidence type="ECO:0000313" key="17">
    <source>
        <dbReference type="Proteomes" id="UP000322553"/>
    </source>
</evidence>
<feature type="compositionally biased region" description="Low complexity" evidence="13">
    <location>
        <begin position="96"/>
        <end position="112"/>
    </location>
</feature>
<dbReference type="SUPFAM" id="SSF47005">
    <property type="entry name" value="Peripheral subunit-binding domain of 2-oxo acid dehydrogenase complex"/>
    <property type="match status" value="1"/>
</dbReference>
<dbReference type="CDD" id="cd06849">
    <property type="entry name" value="lipoyl_domain"/>
    <property type="match status" value="2"/>
</dbReference>
<evidence type="ECO:0000256" key="13">
    <source>
        <dbReference type="SAM" id="MobiDB-lite"/>
    </source>
</evidence>
<dbReference type="GO" id="GO:0004149">
    <property type="term" value="F:dihydrolipoyllysine-residue succinyltransferase activity"/>
    <property type="evidence" value="ECO:0007669"/>
    <property type="project" value="UniProtKB-UniRule"/>
</dbReference>
<dbReference type="GO" id="GO:0045252">
    <property type="term" value="C:oxoglutarate dehydrogenase complex"/>
    <property type="evidence" value="ECO:0007669"/>
    <property type="project" value="UniProtKB-UniRule"/>
</dbReference>
<dbReference type="PANTHER" id="PTHR43416:SF5">
    <property type="entry name" value="DIHYDROLIPOYLLYSINE-RESIDUE SUCCINYLTRANSFERASE COMPONENT OF 2-OXOGLUTARATE DEHYDROGENASE COMPLEX, MITOCHONDRIAL"/>
    <property type="match status" value="1"/>
</dbReference>
<comment type="similarity">
    <text evidence="4 12">Belongs to the 2-oxoacid dehydrogenase family.</text>
</comment>
<dbReference type="Pfam" id="PF00364">
    <property type="entry name" value="Biotin_lipoyl"/>
    <property type="match status" value="2"/>
</dbReference>
<dbReference type="Gene3D" id="2.40.50.100">
    <property type="match status" value="2"/>
</dbReference>
<evidence type="ECO:0000256" key="2">
    <source>
        <dbReference type="ARBA" id="ARBA00004052"/>
    </source>
</evidence>
<feature type="compositionally biased region" description="Low complexity" evidence="13">
    <location>
        <begin position="205"/>
        <end position="217"/>
    </location>
</feature>
<keyword evidence="7 12" id="KW-0816">Tricarboxylic acid cycle</keyword>
<evidence type="ECO:0000256" key="9">
    <source>
        <dbReference type="ARBA" id="ARBA00022823"/>
    </source>
</evidence>
<gene>
    <name evidence="16" type="primary">odhB</name>
    <name evidence="16" type="ORF">FY550_05955</name>
</gene>
<dbReference type="RefSeq" id="WP_149054417.1">
    <property type="nucleotide sequence ID" value="NZ_CP043420.1"/>
</dbReference>
<evidence type="ECO:0000256" key="3">
    <source>
        <dbReference type="ARBA" id="ARBA00005145"/>
    </source>
</evidence>
<comment type="function">
    <text evidence="2 12">E2 component of the 2-oxoglutarate dehydrogenase (OGDH) complex which catalyzes the second step in the conversion of 2-oxoglutarate to succinyl-CoA and CO(2).</text>
</comment>
<dbReference type="Pfam" id="PF00198">
    <property type="entry name" value="2-oxoacid_dh"/>
    <property type="match status" value="1"/>
</dbReference>
<feature type="compositionally biased region" description="Low complexity" evidence="13">
    <location>
        <begin position="296"/>
        <end position="308"/>
    </location>
</feature>
<evidence type="ECO:0000256" key="10">
    <source>
        <dbReference type="ARBA" id="ARBA00023315"/>
    </source>
</evidence>
<dbReference type="GO" id="GO:0033512">
    <property type="term" value="P:L-lysine catabolic process to acetyl-CoA via saccharopine"/>
    <property type="evidence" value="ECO:0007669"/>
    <property type="project" value="UniProtKB-UniRule"/>
</dbReference>
<dbReference type="SUPFAM" id="SSF52777">
    <property type="entry name" value="CoA-dependent acyltransferases"/>
    <property type="match status" value="1"/>
</dbReference>
<dbReference type="EC" id="2.3.1.61" evidence="5 12"/>
<feature type="domain" description="Peripheral subunit-binding (PSBD)" evidence="15">
    <location>
        <begin position="245"/>
        <end position="282"/>
    </location>
</feature>
<dbReference type="Gene3D" id="3.30.559.10">
    <property type="entry name" value="Chloramphenicol acetyltransferase-like domain"/>
    <property type="match status" value="1"/>
</dbReference>
<dbReference type="InterPro" id="IPR003016">
    <property type="entry name" value="2-oxoA_DH_lipoyl-BS"/>
</dbReference>
<dbReference type="Proteomes" id="UP000322553">
    <property type="component" value="Chromosome"/>
</dbReference>
<comment type="catalytic activity">
    <reaction evidence="11 12">
        <text>N(6)-[(R)-dihydrolipoyl]-L-lysyl-[protein] + succinyl-CoA = N(6)-[(R)-S(8)-succinyldihydrolipoyl]-L-lysyl-[protein] + CoA</text>
        <dbReference type="Rhea" id="RHEA:15213"/>
        <dbReference type="Rhea" id="RHEA-COMP:10475"/>
        <dbReference type="Rhea" id="RHEA-COMP:20092"/>
        <dbReference type="ChEBI" id="CHEBI:57287"/>
        <dbReference type="ChEBI" id="CHEBI:57292"/>
        <dbReference type="ChEBI" id="CHEBI:83100"/>
        <dbReference type="ChEBI" id="CHEBI:83120"/>
        <dbReference type="EC" id="2.3.1.61"/>
    </reaction>
</comment>
<evidence type="ECO:0000259" key="15">
    <source>
        <dbReference type="PROSITE" id="PS51826"/>
    </source>
</evidence>
<evidence type="ECO:0000256" key="8">
    <source>
        <dbReference type="ARBA" id="ARBA00022679"/>
    </source>
</evidence>
<dbReference type="InterPro" id="IPR023213">
    <property type="entry name" value="CAT-like_dom_sf"/>
</dbReference>
<evidence type="ECO:0000259" key="14">
    <source>
        <dbReference type="PROSITE" id="PS50968"/>
    </source>
</evidence>
<proteinExistence type="inferred from homology"/>
<dbReference type="KEGG" id="kuy:FY550_05955"/>
<reference evidence="16 17" key="1">
    <citation type="submission" date="2019-08" db="EMBL/GenBank/DDBJ databases">
        <title>Complete genome sequence of Kushneria sp. YCWA18, a halophilic phosphate-solubilizing bacterium isolated from Daqiao saltern in China.</title>
        <authorList>
            <person name="Du G.-X."/>
            <person name="Qu L.-Y."/>
        </authorList>
    </citation>
    <scope>NUCLEOTIDE SEQUENCE [LARGE SCALE GENOMIC DNA]</scope>
    <source>
        <strain evidence="16 17">YCWA18</strain>
    </source>
</reference>
<feature type="domain" description="Lipoyl-binding" evidence="14">
    <location>
        <begin position="2"/>
        <end position="77"/>
    </location>
</feature>
<dbReference type="InterPro" id="IPR050537">
    <property type="entry name" value="2-oxoacid_dehydrogenase"/>
</dbReference>
<keyword evidence="9 12" id="KW-0450">Lipoyl</keyword>
<accession>A0A5C0ZXX0</accession>
<dbReference type="NCBIfam" id="TIGR01347">
    <property type="entry name" value="sucB"/>
    <property type="match status" value="1"/>
</dbReference>